<protein>
    <recommendedName>
        <fullName evidence="1">DUF4817 domain-containing protein</fullName>
    </recommendedName>
</protein>
<gene>
    <name evidence="2" type="ORF">RI129_011686</name>
</gene>
<feature type="domain" description="DUF4817" evidence="1">
    <location>
        <begin position="7"/>
        <end position="46"/>
    </location>
</feature>
<dbReference type="InterPro" id="IPR032135">
    <property type="entry name" value="DUF4817"/>
</dbReference>
<dbReference type="PANTHER" id="PTHR47326:SF1">
    <property type="entry name" value="HTH PSQ-TYPE DOMAIN-CONTAINING PROTEIN"/>
    <property type="match status" value="1"/>
</dbReference>
<organism evidence="2 3">
    <name type="scientific">Pyrocoelia pectoralis</name>
    <dbReference type="NCBI Taxonomy" id="417401"/>
    <lineage>
        <taxon>Eukaryota</taxon>
        <taxon>Metazoa</taxon>
        <taxon>Ecdysozoa</taxon>
        <taxon>Arthropoda</taxon>
        <taxon>Hexapoda</taxon>
        <taxon>Insecta</taxon>
        <taxon>Pterygota</taxon>
        <taxon>Neoptera</taxon>
        <taxon>Endopterygota</taxon>
        <taxon>Coleoptera</taxon>
        <taxon>Polyphaga</taxon>
        <taxon>Elateriformia</taxon>
        <taxon>Elateroidea</taxon>
        <taxon>Lampyridae</taxon>
        <taxon>Lampyrinae</taxon>
        <taxon>Pyrocoelia</taxon>
    </lineage>
</organism>
<accession>A0AAN7V8D1</accession>
<sequence length="140" mass="16212">MLLIGFCNGNCRESVRVYRQRFPNRQIPNRQTFANVERRLRETGGLKPIKMNAGRPIRGRPPDAEEEILETVHNNSRTSAILLERQTGVSMCKANRIVREQLIYPFHIQCVQKLNFLVTGLVHILLNLFECVERPIQTSK</sequence>
<dbReference type="AlphaFoldDB" id="A0AAN7V8D1"/>
<name>A0AAN7V8D1_9COLE</name>
<reference evidence="2 3" key="1">
    <citation type="journal article" date="2024" name="Insects">
        <title>An Improved Chromosome-Level Genome Assembly of the Firefly Pyrocoelia pectoralis.</title>
        <authorList>
            <person name="Fu X."/>
            <person name="Meyer-Rochow V.B."/>
            <person name="Ballantyne L."/>
            <person name="Zhu X."/>
        </authorList>
    </citation>
    <scope>NUCLEOTIDE SEQUENCE [LARGE SCALE GENOMIC DNA]</scope>
    <source>
        <strain evidence="2">XCY_ONT2</strain>
    </source>
</reference>
<dbReference type="Pfam" id="PF16087">
    <property type="entry name" value="DUF4817"/>
    <property type="match status" value="1"/>
</dbReference>
<dbReference type="PANTHER" id="PTHR47326">
    <property type="entry name" value="TRANSPOSABLE ELEMENT TC3 TRANSPOSASE-LIKE PROTEIN"/>
    <property type="match status" value="1"/>
</dbReference>
<dbReference type="EMBL" id="JAVRBK010000009">
    <property type="protein sequence ID" value="KAK5639194.1"/>
    <property type="molecule type" value="Genomic_DNA"/>
</dbReference>
<dbReference type="Proteomes" id="UP001329430">
    <property type="component" value="Chromosome 9"/>
</dbReference>
<comment type="caution">
    <text evidence="2">The sequence shown here is derived from an EMBL/GenBank/DDBJ whole genome shotgun (WGS) entry which is preliminary data.</text>
</comment>
<keyword evidence="3" id="KW-1185">Reference proteome</keyword>
<proteinExistence type="predicted"/>
<evidence type="ECO:0000313" key="2">
    <source>
        <dbReference type="EMBL" id="KAK5639194.1"/>
    </source>
</evidence>
<evidence type="ECO:0000259" key="1">
    <source>
        <dbReference type="Pfam" id="PF16087"/>
    </source>
</evidence>
<evidence type="ECO:0000313" key="3">
    <source>
        <dbReference type="Proteomes" id="UP001329430"/>
    </source>
</evidence>